<feature type="region of interest" description="Disordered" evidence="1">
    <location>
        <begin position="138"/>
        <end position="174"/>
    </location>
</feature>
<accession>A0A2U1T6K3</accession>
<name>A0A2U1T6K3_9CORY</name>
<comment type="caution">
    <text evidence="2">The sequence shown here is derived from an EMBL/GenBank/DDBJ whole genome shotgun (WGS) entry which is preliminary data.</text>
</comment>
<dbReference type="Pfam" id="PF02620">
    <property type="entry name" value="YceD"/>
    <property type="match status" value="1"/>
</dbReference>
<evidence type="ECO:0000313" key="2">
    <source>
        <dbReference type="EMBL" id="PWC01619.1"/>
    </source>
</evidence>
<dbReference type="AlphaFoldDB" id="A0A2U1T6K3"/>
<dbReference type="KEGG" id="cyz:C3B44_04030"/>
<keyword evidence="2" id="KW-0238">DNA-binding</keyword>
<protein>
    <submittedName>
        <fullName evidence="2">DNA-binding protein</fullName>
    </submittedName>
</protein>
<evidence type="ECO:0000256" key="1">
    <source>
        <dbReference type="SAM" id="MobiDB-lite"/>
    </source>
</evidence>
<dbReference type="RefSeq" id="WP_108431252.1">
    <property type="nucleotide sequence ID" value="NZ_CP026947.1"/>
</dbReference>
<dbReference type="Proteomes" id="UP000244989">
    <property type="component" value="Unassembled WGS sequence"/>
</dbReference>
<gene>
    <name evidence="2" type="ORF">DF222_06690</name>
</gene>
<reference evidence="3" key="1">
    <citation type="submission" date="2018-04" db="EMBL/GenBank/DDBJ databases">
        <authorList>
            <person name="Liu S."/>
            <person name="Wang Z."/>
            <person name="Li J."/>
        </authorList>
    </citation>
    <scope>NUCLEOTIDE SEQUENCE [LARGE SCALE GENOMIC DNA]</scope>
    <source>
        <strain evidence="3">2189</strain>
    </source>
</reference>
<dbReference type="GO" id="GO:0003677">
    <property type="term" value="F:DNA binding"/>
    <property type="evidence" value="ECO:0007669"/>
    <property type="project" value="UniProtKB-KW"/>
</dbReference>
<dbReference type="InterPro" id="IPR003772">
    <property type="entry name" value="YceD"/>
</dbReference>
<dbReference type="EMBL" id="QEEZ01000010">
    <property type="protein sequence ID" value="PWC01619.1"/>
    <property type="molecule type" value="Genomic_DNA"/>
</dbReference>
<sequence>MNSPFVFNVAELLQSNDALPEDRRQKGPSPSRIGPEMIAIAEGDPVTVEATITPLGSGVMIDAEVTAILSGECVRCLRPLHPEEHFRITQVFGADEDFVTGDDAEDADEEVPSVIDDTIDIEQAVIDEAGLNLPFNPTCPDGCDDENMPAPDGISSEEDEGRTDPRWAGLEKFL</sequence>
<keyword evidence="3" id="KW-1185">Reference proteome</keyword>
<evidence type="ECO:0000313" key="3">
    <source>
        <dbReference type="Proteomes" id="UP000244989"/>
    </source>
</evidence>
<dbReference type="OrthoDB" id="9790372at2"/>
<proteinExistence type="predicted"/>
<organism evidence="2 3">
    <name type="scientific">Corynebacterium yudongzhengii</name>
    <dbReference type="NCBI Taxonomy" id="2080740"/>
    <lineage>
        <taxon>Bacteria</taxon>
        <taxon>Bacillati</taxon>
        <taxon>Actinomycetota</taxon>
        <taxon>Actinomycetes</taxon>
        <taxon>Mycobacteriales</taxon>
        <taxon>Corynebacteriaceae</taxon>
        <taxon>Corynebacterium</taxon>
    </lineage>
</organism>